<dbReference type="STRING" id="1160509.A0A3N4HK77"/>
<feature type="region of interest" description="Disordered" evidence="1">
    <location>
        <begin position="908"/>
        <end position="996"/>
    </location>
</feature>
<dbReference type="EMBL" id="ML119795">
    <property type="protein sequence ID" value="RPA74283.1"/>
    <property type="molecule type" value="Genomic_DNA"/>
</dbReference>
<feature type="compositionally biased region" description="Basic and acidic residues" evidence="1">
    <location>
        <begin position="918"/>
        <end position="931"/>
    </location>
</feature>
<evidence type="ECO:0000313" key="2">
    <source>
        <dbReference type="EMBL" id="RPA74283.1"/>
    </source>
</evidence>
<protein>
    <submittedName>
        <fullName evidence="2">Uncharacterized protein</fullName>
    </submittedName>
</protein>
<keyword evidence="3" id="KW-1185">Reference proteome</keyword>
<name>A0A3N4HK77_ASCIM</name>
<feature type="compositionally biased region" description="Polar residues" evidence="1">
    <location>
        <begin position="356"/>
        <end position="365"/>
    </location>
</feature>
<feature type="region of interest" description="Disordered" evidence="1">
    <location>
        <begin position="775"/>
        <end position="816"/>
    </location>
</feature>
<feature type="compositionally biased region" description="Basic and acidic residues" evidence="1">
    <location>
        <begin position="476"/>
        <end position="486"/>
    </location>
</feature>
<organism evidence="2 3">
    <name type="scientific">Ascobolus immersus RN42</name>
    <dbReference type="NCBI Taxonomy" id="1160509"/>
    <lineage>
        <taxon>Eukaryota</taxon>
        <taxon>Fungi</taxon>
        <taxon>Dikarya</taxon>
        <taxon>Ascomycota</taxon>
        <taxon>Pezizomycotina</taxon>
        <taxon>Pezizomycetes</taxon>
        <taxon>Pezizales</taxon>
        <taxon>Ascobolaceae</taxon>
        <taxon>Ascobolus</taxon>
    </lineage>
</organism>
<feature type="region of interest" description="Disordered" evidence="1">
    <location>
        <begin position="103"/>
        <end position="133"/>
    </location>
</feature>
<evidence type="ECO:0000256" key="1">
    <source>
        <dbReference type="SAM" id="MobiDB-lite"/>
    </source>
</evidence>
<feature type="compositionally biased region" description="Polar residues" evidence="1">
    <location>
        <begin position="779"/>
        <end position="791"/>
    </location>
</feature>
<feature type="region of interest" description="Disordered" evidence="1">
    <location>
        <begin position="639"/>
        <end position="691"/>
    </location>
</feature>
<feature type="region of interest" description="Disordered" evidence="1">
    <location>
        <begin position="467"/>
        <end position="486"/>
    </location>
</feature>
<feature type="compositionally biased region" description="Polar residues" evidence="1">
    <location>
        <begin position="601"/>
        <end position="615"/>
    </location>
</feature>
<feature type="compositionally biased region" description="Low complexity" evidence="1">
    <location>
        <begin position="797"/>
        <end position="816"/>
    </location>
</feature>
<gene>
    <name evidence="2" type="ORF">BJ508DRAFT_39430</name>
</gene>
<dbReference type="Proteomes" id="UP000275078">
    <property type="component" value="Unassembled WGS sequence"/>
</dbReference>
<feature type="compositionally biased region" description="Acidic residues" evidence="1">
    <location>
        <begin position="431"/>
        <end position="441"/>
    </location>
</feature>
<feature type="region of interest" description="Disordered" evidence="1">
    <location>
        <begin position="600"/>
        <end position="627"/>
    </location>
</feature>
<feature type="compositionally biased region" description="Basic residues" evidence="1">
    <location>
        <begin position="13"/>
        <end position="27"/>
    </location>
</feature>
<proteinExistence type="predicted"/>
<feature type="compositionally biased region" description="Basic residues" evidence="1">
    <location>
        <begin position="379"/>
        <end position="396"/>
    </location>
</feature>
<dbReference type="OrthoDB" id="5402622at2759"/>
<feature type="compositionally biased region" description="Pro residues" evidence="1">
    <location>
        <begin position="667"/>
        <end position="676"/>
    </location>
</feature>
<feature type="compositionally biased region" description="Basic and acidic residues" evidence="1">
    <location>
        <begin position="548"/>
        <end position="570"/>
    </location>
</feature>
<feature type="region of interest" description="Disordered" evidence="1">
    <location>
        <begin position="1"/>
        <end position="68"/>
    </location>
</feature>
<evidence type="ECO:0000313" key="3">
    <source>
        <dbReference type="Proteomes" id="UP000275078"/>
    </source>
</evidence>
<feature type="compositionally biased region" description="Basic and acidic residues" evidence="1">
    <location>
        <begin position="618"/>
        <end position="627"/>
    </location>
</feature>
<feature type="region of interest" description="Disordered" evidence="1">
    <location>
        <begin position="548"/>
        <end position="582"/>
    </location>
</feature>
<feature type="compositionally biased region" description="Polar residues" evidence="1">
    <location>
        <begin position="107"/>
        <end position="123"/>
    </location>
</feature>
<dbReference type="AlphaFoldDB" id="A0A3N4HK77"/>
<feature type="compositionally biased region" description="Basic and acidic residues" evidence="1">
    <location>
        <begin position="369"/>
        <end position="378"/>
    </location>
</feature>
<accession>A0A3N4HK77</accession>
<feature type="compositionally biased region" description="Polar residues" evidence="1">
    <location>
        <begin position="986"/>
        <end position="996"/>
    </location>
</feature>
<reference evidence="2 3" key="1">
    <citation type="journal article" date="2018" name="Nat. Ecol. Evol.">
        <title>Pezizomycetes genomes reveal the molecular basis of ectomycorrhizal truffle lifestyle.</title>
        <authorList>
            <person name="Murat C."/>
            <person name="Payen T."/>
            <person name="Noel B."/>
            <person name="Kuo A."/>
            <person name="Morin E."/>
            <person name="Chen J."/>
            <person name="Kohler A."/>
            <person name="Krizsan K."/>
            <person name="Balestrini R."/>
            <person name="Da Silva C."/>
            <person name="Montanini B."/>
            <person name="Hainaut M."/>
            <person name="Levati E."/>
            <person name="Barry K.W."/>
            <person name="Belfiori B."/>
            <person name="Cichocki N."/>
            <person name="Clum A."/>
            <person name="Dockter R.B."/>
            <person name="Fauchery L."/>
            <person name="Guy J."/>
            <person name="Iotti M."/>
            <person name="Le Tacon F."/>
            <person name="Lindquist E.A."/>
            <person name="Lipzen A."/>
            <person name="Malagnac F."/>
            <person name="Mello A."/>
            <person name="Molinier V."/>
            <person name="Miyauchi S."/>
            <person name="Poulain J."/>
            <person name="Riccioni C."/>
            <person name="Rubini A."/>
            <person name="Sitrit Y."/>
            <person name="Splivallo R."/>
            <person name="Traeger S."/>
            <person name="Wang M."/>
            <person name="Zifcakova L."/>
            <person name="Wipf D."/>
            <person name="Zambonelli A."/>
            <person name="Paolocci F."/>
            <person name="Nowrousian M."/>
            <person name="Ottonello S."/>
            <person name="Baldrian P."/>
            <person name="Spatafora J.W."/>
            <person name="Henrissat B."/>
            <person name="Nagy L.G."/>
            <person name="Aury J.M."/>
            <person name="Wincker P."/>
            <person name="Grigoriev I.V."/>
            <person name="Bonfante P."/>
            <person name="Martin F.M."/>
        </authorList>
    </citation>
    <scope>NUCLEOTIDE SEQUENCE [LARGE SCALE GENOMIC DNA]</scope>
    <source>
        <strain evidence="2 3">RN42</strain>
    </source>
</reference>
<feature type="compositionally biased region" description="Low complexity" evidence="1">
    <location>
        <begin position="48"/>
        <end position="64"/>
    </location>
</feature>
<sequence length="996" mass="109759">MDDTSHGGSARSSQHHHSLPSRHRHRPSTFLLDEPTPATLTGSINHHPPGFSSAAAGTAPSSPGIPKSTAESRLLSLFAPHPSDPDPSIIASAALKLREARLGHTTAPPSRSLTTAKRPTSSSDRAKSPRSFLLQDGTRSLSAALGLSFLTEGDREEELPISEQTAQRVRRCREFFELESLYHDLSTIGTGEKRHNRLEAIRNRKGRWKDRAQLDLAPWRDLEGVKAWAEEVLGEGYDGRAGKLRLPPPPIPREEVEEEVRRRGKMEWIISPEELLADFYAVKTQAETVYKHEYTTTAPVAASTSTGRSTNLHEFKPLRHNPYETDRIIANHDIEEVGKNSSGFRHNPFGRHKDGYSSSDESGLTTDDESAKRHDALRRQKVKSPVRKRHHFRRRPVREDSAETDPAQAEVHTAPPLVGVITGEPVHREPDSDDSSGESDGFDTTVQIRRPALDEEAVVPSIAINLDPPVHRKTSPRKEKKERKEKPLLRLDVRMSMEDERGRSGVESEGEVGKLGVVKNRILRRKGSPKRGSQVELGVVSDVEALDKDKGEKEKEKEMGDKMDKMDKIKSPARKAKEKLDTRVSKIKAEVARVEGYIKGSSGTHVDSYPSSAISGSEDERGAGAEKWRENLSFNIITTRDSSSTSTKPTRPKLIQTQTAPSVPQLPRRPLPPIPTKDPLSIPGHPDIRPERPIMVFPTVQKHATRAAHLRRGLERAQSMEDISRHRRHRPEPLREVLEADKRLNEILRTPPKAHTLQQPPKGLWKSFQLEFSEHPAHHSQQLPHSSTFINSWDGRSPTPTSTTLPDLVSTPTSAVSVPSPLVPQGYFLTPAGGVTGPLHLAAEGGANGIATERNSYFSPPALSLATLPAIPPGTDLHKGVSPKEVLEMILPTTPLSPHAPPFPLLRQHSQPGGRVWEGPREVPRGGRGDTHVLSGRLPLPRPSPALQMPRSATLPRNTRFSTQGPQGPAPPLPSTGILSGVRPSRPTQGRTNSAQ</sequence>
<feature type="compositionally biased region" description="Polar residues" evidence="1">
    <location>
        <begin position="955"/>
        <end position="966"/>
    </location>
</feature>
<feature type="compositionally biased region" description="Low complexity" evidence="1">
    <location>
        <begin position="639"/>
        <end position="653"/>
    </location>
</feature>
<feature type="region of interest" description="Disordered" evidence="1">
    <location>
        <begin position="338"/>
        <end position="443"/>
    </location>
</feature>